<evidence type="ECO:0000256" key="11">
    <source>
        <dbReference type="ARBA" id="ARBA00022840"/>
    </source>
</evidence>
<keyword evidence="9 17" id="KW-0347">Helicase</keyword>
<keyword evidence="11 17" id="KW-0067">ATP-binding</keyword>
<reference evidence="20" key="1">
    <citation type="journal article" date="2020" name="Stud. Mycol.">
        <title>101 Dothideomycetes genomes: a test case for predicting lifestyles and emergence of pathogens.</title>
        <authorList>
            <person name="Haridas S."/>
            <person name="Albert R."/>
            <person name="Binder M."/>
            <person name="Bloem J."/>
            <person name="Labutti K."/>
            <person name="Salamov A."/>
            <person name="Andreopoulos B."/>
            <person name="Baker S."/>
            <person name="Barry K."/>
            <person name="Bills G."/>
            <person name="Bluhm B."/>
            <person name="Cannon C."/>
            <person name="Castanera R."/>
            <person name="Culley D."/>
            <person name="Daum C."/>
            <person name="Ezra D."/>
            <person name="Gonzalez J."/>
            <person name="Henrissat B."/>
            <person name="Kuo A."/>
            <person name="Liang C."/>
            <person name="Lipzen A."/>
            <person name="Lutzoni F."/>
            <person name="Magnuson J."/>
            <person name="Mondo S."/>
            <person name="Nolan M."/>
            <person name="Ohm R."/>
            <person name="Pangilinan J."/>
            <person name="Park H.-J."/>
            <person name="Ramirez L."/>
            <person name="Alfaro M."/>
            <person name="Sun H."/>
            <person name="Tritt A."/>
            <person name="Yoshinaga Y."/>
            <person name="Zwiers L.-H."/>
            <person name="Turgeon B."/>
            <person name="Goodwin S."/>
            <person name="Spatafora J."/>
            <person name="Crous P."/>
            <person name="Grigoriev I."/>
        </authorList>
    </citation>
    <scope>NUCLEOTIDE SEQUENCE</scope>
    <source>
        <strain evidence="20">CBS 260.36</strain>
    </source>
</reference>
<dbReference type="PROSITE" id="PS00690">
    <property type="entry name" value="DEAH_ATP_HELICASE"/>
    <property type="match status" value="1"/>
</dbReference>
<protein>
    <recommendedName>
        <fullName evidence="17">ATP-dependent DNA helicase</fullName>
        <ecNumber evidence="17">5.6.2.4</ecNumber>
    </recommendedName>
</protein>
<dbReference type="GO" id="GO:0009378">
    <property type="term" value="F:four-way junction helicase activity"/>
    <property type="evidence" value="ECO:0007669"/>
    <property type="project" value="TreeGrafter"/>
</dbReference>
<dbReference type="InterPro" id="IPR036388">
    <property type="entry name" value="WH-like_DNA-bd_sf"/>
</dbReference>
<comment type="catalytic activity">
    <reaction evidence="16 17">
        <text>Couples ATP hydrolysis with the unwinding of duplex DNA by translocating in the 3'-5' direction.</text>
        <dbReference type="EC" id="5.6.2.4"/>
    </reaction>
</comment>
<dbReference type="PANTHER" id="PTHR13710:SF153">
    <property type="entry name" value="RECQ-LIKE DNA HELICASE BLM"/>
    <property type="match status" value="1"/>
</dbReference>
<dbReference type="CDD" id="cd18794">
    <property type="entry name" value="SF2_C_RecQ"/>
    <property type="match status" value="1"/>
</dbReference>
<dbReference type="Proteomes" id="UP000799439">
    <property type="component" value="Unassembled WGS sequence"/>
</dbReference>
<name>A0A9P4J4N6_9PEZI</name>
<keyword evidence="15 17" id="KW-0539">Nucleus</keyword>
<evidence type="ECO:0000313" key="21">
    <source>
        <dbReference type="Proteomes" id="UP000799439"/>
    </source>
</evidence>
<dbReference type="PROSITE" id="PS51194">
    <property type="entry name" value="HELICASE_CTER"/>
    <property type="match status" value="1"/>
</dbReference>
<evidence type="ECO:0000259" key="19">
    <source>
        <dbReference type="PROSITE" id="PS51194"/>
    </source>
</evidence>
<keyword evidence="21" id="KW-1185">Reference proteome</keyword>
<dbReference type="GO" id="GO:0005694">
    <property type="term" value="C:chromosome"/>
    <property type="evidence" value="ECO:0007669"/>
    <property type="project" value="TreeGrafter"/>
</dbReference>
<dbReference type="AlphaFoldDB" id="A0A9P4J4N6"/>
<dbReference type="InterPro" id="IPR011545">
    <property type="entry name" value="DEAD/DEAH_box_helicase_dom"/>
</dbReference>
<dbReference type="GO" id="GO:0006260">
    <property type="term" value="P:DNA replication"/>
    <property type="evidence" value="ECO:0007669"/>
    <property type="project" value="UniProtKB-KW"/>
</dbReference>
<dbReference type="CDD" id="cd17920">
    <property type="entry name" value="DEXHc_RecQ"/>
    <property type="match status" value="1"/>
</dbReference>
<feature type="domain" description="Helicase C-terminal" evidence="19">
    <location>
        <begin position="235"/>
        <end position="386"/>
    </location>
</feature>
<dbReference type="InterPro" id="IPR018982">
    <property type="entry name" value="RQC_domain"/>
</dbReference>
<dbReference type="Pfam" id="PF00271">
    <property type="entry name" value="Helicase_C"/>
    <property type="match status" value="1"/>
</dbReference>
<evidence type="ECO:0000256" key="2">
    <source>
        <dbReference type="ARBA" id="ARBA00004123"/>
    </source>
</evidence>
<dbReference type="GO" id="GO:0000724">
    <property type="term" value="P:double-strand break repair via homologous recombination"/>
    <property type="evidence" value="ECO:0007669"/>
    <property type="project" value="TreeGrafter"/>
</dbReference>
<evidence type="ECO:0000256" key="4">
    <source>
        <dbReference type="ARBA" id="ARBA00022705"/>
    </source>
</evidence>
<dbReference type="GO" id="GO:0016787">
    <property type="term" value="F:hydrolase activity"/>
    <property type="evidence" value="ECO:0007669"/>
    <property type="project" value="UniProtKB-KW"/>
</dbReference>
<evidence type="ECO:0000256" key="3">
    <source>
        <dbReference type="ARBA" id="ARBA00005446"/>
    </source>
</evidence>
<dbReference type="SUPFAM" id="SSF46785">
    <property type="entry name" value="Winged helix' DNA-binding domain"/>
    <property type="match status" value="1"/>
</dbReference>
<feature type="non-terminal residue" evidence="20">
    <location>
        <position position="526"/>
    </location>
</feature>
<organism evidence="20 21">
    <name type="scientific">Myriangium duriaei CBS 260.36</name>
    <dbReference type="NCBI Taxonomy" id="1168546"/>
    <lineage>
        <taxon>Eukaryota</taxon>
        <taxon>Fungi</taxon>
        <taxon>Dikarya</taxon>
        <taxon>Ascomycota</taxon>
        <taxon>Pezizomycotina</taxon>
        <taxon>Dothideomycetes</taxon>
        <taxon>Dothideomycetidae</taxon>
        <taxon>Myriangiales</taxon>
        <taxon>Myriangiaceae</taxon>
        <taxon>Myriangium</taxon>
    </lineage>
</organism>
<dbReference type="SMART" id="SM00490">
    <property type="entry name" value="HELICc"/>
    <property type="match status" value="1"/>
</dbReference>
<evidence type="ECO:0000256" key="6">
    <source>
        <dbReference type="ARBA" id="ARBA00022741"/>
    </source>
</evidence>
<dbReference type="GO" id="GO:0005634">
    <property type="term" value="C:nucleus"/>
    <property type="evidence" value="ECO:0007669"/>
    <property type="project" value="UniProtKB-SubCell"/>
</dbReference>
<dbReference type="Gene3D" id="1.10.10.10">
    <property type="entry name" value="Winged helix-like DNA-binding domain superfamily/Winged helix DNA-binding domain"/>
    <property type="match status" value="1"/>
</dbReference>
<gene>
    <name evidence="20" type="ORF">K461DRAFT_210415</name>
</gene>
<dbReference type="FunFam" id="3.40.50.300:FF:000537">
    <property type="entry name" value="Bloom syndrome RecQ-like helicase"/>
    <property type="match status" value="1"/>
</dbReference>
<dbReference type="FunFam" id="3.40.50.300:FF:000340">
    <property type="entry name" value="Bloom syndrome, RecQ helicase"/>
    <property type="match status" value="1"/>
</dbReference>
<dbReference type="InterPro" id="IPR002464">
    <property type="entry name" value="DNA/RNA_helicase_DEAH_CS"/>
</dbReference>
<evidence type="ECO:0000259" key="18">
    <source>
        <dbReference type="PROSITE" id="PS51192"/>
    </source>
</evidence>
<dbReference type="GO" id="GO:0043138">
    <property type="term" value="F:3'-5' DNA helicase activity"/>
    <property type="evidence" value="ECO:0007669"/>
    <property type="project" value="UniProtKB-EC"/>
</dbReference>
<dbReference type="InterPro" id="IPR027417">
    <property type="entry name" value="P-loop_NTPase"/>
</dbReference>
<feature type="domain" description="Helicase ATP-binding" evidence="18">
    <location>
        <begin position="30"/>
        <end position="211"/>
    </location>
</feature>
<keyword evidence="6 17" id="KW-0547">Nucleotide-binding</keyword>
<comment type="catalytic activity">
    <reaction evidence="17">
        <text>ATP + H2O = ADP + phosphate + H(+)</text>
        <dbReference type="Rhea" id="RHEA:13065"/>
        <dbReference type="ChEBI" id="CHEBI:15377"/>
        <dbReference type="ChEBI" id="CHEBI:15378"/>
        <dbReference type="ChEBI" id="CHEBI:30616"/>
        <dbReference type="ChEBI" id="CHEBI:43474"/>
        <dbReference type="ChEBI" id="CHEBI:456216"/>
    </reaction>
</comment>
<dbReference type="GO" id="GO:0005524">
    <property type="term" value="F:ATP binding"/>
    <property type="evidence" value="ECO:0007669"/>
    <property type="project" value="UniProtKB-KW"/>
</dbReference>
<keyword evidence="13" id="KW-0234">DNA repair</keyword>
<dbReference type="InterPro" id="IPR001650">
    <property type="entry name" value="Helicase_C-like"/>
</dbReference>
<dbReference type="SMART" id="SM00956">
    <property type="entry name" value="RQC"/>
    <property type="match status" value="1"/>
</dbReference>
<comment type="subcellular location">
    <subcellularLocation>
        <location evidence="2 17">Nucleus</location>
    </subcellularLocation>
</comment>
<dbReference type="Pfam" id="PF16124">
    <property type="entry name" value="RecQ_Zn_bind"/>
    <property type="match status" value="1"/>
</dbReference>
<evidence type="ECO:0000256" key="16">
    <source>
        <dbReference type="ARBA" id="ARBA00034617"/>
    </source>
</evidence>
<dbReference type="GO" id="GO:0046872">
    <property type="term" value="F:metal ion binding"/>
    <property type="evidence" value="ECO:0007669"/>
    <property type="project" value="UniProtKB-KW"/>
</dbReference>
<proteinExistence type="inferred from homology"/>
<evidence type="ECO:0000256" key="7">
    <source>
        <dbReference type="ARBA" id="ARBA00022763"/>
    </source>
</evidence>
<evidence type="ECO:0000256" key="12">
    <source>
        <dbReference type="ARBA" id="ARBA00023125"/>
    </source>
</evidence>
<dbReference type="Gene3D" id="3.40.50.300">
    <property type="entry name" value="P-loop containing nucleotide triphosphate hydrolases"/>
    <property type="match status" value="2"/>
</dbReference>
<keyword evidence="7" id="KW-0227">DNA damage</keyword>
<evidence type="ECO:0000256" key="1">
    <source>
        <dbReference type="ARBA" id="ARBA00001947"/>
    </source>
</evidence>
<dbReference type="GO" id="GO:0003677">
    <property type="term" value="F:DNA binding"/>
    <property type="evidence" value="ECO:0007669"/>
    <property type="project" value="UniProtKB-KW"/>
</dbReference>
<evidence type="ECO:0000256" key="9">
    <source>
        <dbReference type="ARBA" id="ARBA00022806"/>
    </source>
</evidence>
<evidence type="ECO:0000256" key="10">
    <source>
        <dbReference type="ARBA" id="ARBA00022833"/>
    </source>
</evidence>
<evidence type="ECO:0000256" key="17">
    <source>
        <dbReference type="RuleBase" id="RU364117"/>
    </source>
</evidence>
<dbReference type="SUPFAM" id="SSF52540">
    <property type="entry name" value="P-loop containing nucleoside triphosphate hydrolases"/>
    <property type="match status" value="1"/>
</dbReference>
<evidence type="ECO:0000313" key="20">
    <source>
        <dbReference type="EMBL" id="KAF2155363.1"/>
    </source>
</evidence>
<comment type="caution">
    <text evidence="20">The sequence shown here is derived from an EMBL/GenBank/DDBJ whole genome shotgun (WGS) entry which is preliminary data.</text>
</comment>
<dbReference type="Pfam" id="PF09382">
    <property type="entry name" value="RQC"/>
    <property type="match status" value="1"/>
</dbReference>
<dbReference type="EC" id="5.6.2.4" evidence="17"/>
<dbReference type="EMBL" id="ML996083">
    <property type="protein sequence ID" value="KAF2155363.1"/>
    <property type="molecule type" value="Genomic_DNA"/>
</dbReference>
<keyword evidence="10" id="KW-0862">Zinc</keyword>
<dbReference type="OrthoDB" id="10261556at2759"/>
<dbReference type="GO" id="GO:0005737">
    <property type="term" value="C:cytoplasm"/>
    <property type="evidence" value="ECO:0007669"/>
    <property type="project" value="TreeGrafter"/>
</dbReference>
<dbReference type="InterPro" id="IPR014001">
    <property type="entry name" value="Helicase_ATP-bd"/>
</dbReference>
<evidence type="ECO:0000256" key="14">
    <source>
        <dbReference type="ARBA" id="ARBA00023235"/>
    </source>
</evidence>
<evidence type="ECO:0000256" key="8">
    <source>
        <dbReference type="ARBA" id="ARBA00022801"/>
    </source>
</evidence>
<evidence type="ECO:0000256" key="13">
    <source>
        <dbReference type="ARBA" id="ARBA00023204"/>
    </source>
</evidence>
<dbReference type="InterPro" id="IPR032284">
    <property type="entry name" value="RecQ_Zn-bd"/>
</dbReference>
<evidence type="ECO:0000256" key="15">
    <source>
        <dbReference type="ARBA" id="ARBA00023242"/>
    </source>
</evidence>
<accession>A0A9P4J4N6</accession>
<dbReference type="InterPro" id="IPR036390">
    <property type="entry name" value="WH_DNA-bd_sf"/>
</dbReference>
<dbReference type="PANTHER" id="PTHR13710">
    <property type="entry name" value="DNA HELICASE RECQ FAMILY MEMBER"/>
    <property type="match status" value="1"/>
</dbReference>
<dbReference type="PROSITE" id="PS51192">
    <property type="entry name" value="HELICASE_ATP_BIND_1"/>
    <property type="match status" value="1"/>
</dbReference>
<keyword evidence="8 17" id="KW-0378">Hydrolase</keyword>
<keyword evidence="12" id="KW-0238">DNA-binding</keyword>
<dbReference type="InterPro" id="IPR004589">
    <property type="entry name" value="DNA_helicase_ATP-dep_RecQ"/>
</dbReference>
<evidence type="ECO:0000256" key="5">
    <source>
        <dbReference type="ARBA" id="ARBA00022723"/>
    </source>
</evidence>
<keyword evidence="4" id="KW-0235">DNA replication</keyword>
<dbReference type="NCBIfam" id="TIGR00614">
    <property type="entry name" value="recQ_fam"/>
    <property type="match status" value="1"/>
</dbReference>
<comment type="similarity">
    <text evidence="3 17">Belongs to the helicase family. RecQ subfamily.</text>
</comment>
<keyword evidence="5" id="KW-0479">Metal-binding</keyword>
<keyword evidence="14" id="KW-0413">Isomerase</keyword>
<comment type="cofactor">
    <cofactor evidence="1">
        <name>Zn(2+)</name>
        <dbReference type="ChEBI" id="CHEBI:29105"/>
    </cofactor>
</comment>
<dbReference type="Pfam" id="PF00270">
    <property type="entry name" value="DEAD"/>
    <property type="match status" value="1"/>
</dbReference>
<sequence length="526" mass="60082">MQHPWSQDVRDALRHRFKLRGFRHNQLEAINATLSGRDAFVLMPTGGGKSLCYQLPSVVQSGKTRGVTVVISPLLSLMEDQVEHLKKLGIQALVLNGETSAETKKLIFDTLYGPDPGKFIQLLYLTPEMISKNQRMVNTLLRLHERREFARLVIDEAHCVSQWGHDFRPDYTELGSFRRKFEGLPVMALTATATKNVKIDVKHNLSIDDCEELDQSFNRPNLHYEVKPKTKAKDMLNEIADTIQSKFKKQSGIIYCLSRKKCEDVAAALRKDHRVKAHHYHAGMAADDKKDVQRRWQSNEYQIIVATIAFGMGIDKPDVRFVIHHSIPKSLEGYYQETGRAGRDGKRSSCILYYSYHDVTILRKMIDDPDKSQGSEEQRDRQRGLLRNMVQFCENQADCRRVQVLSYFGELNFSARDCKSSCDNCSSSVRFEVKDFTQDAASAVRLVLEQHLSNTLTMLQCVDALRGSKAKAIVDRGFNTFDGFQSLSHLDKGEVERLIHHLLAEDVLQEYSVMNRAGFANQYMQI</sequence>
<dbReference type="SMART" id="SM00487">
    <property type="entry name" value="DEXDc"/>
    <property type="match status" value="1"/>
</dbReference>